<dbReference type="Proteomes" id="UP000696184">
    <property type="component" value="Unassembled WGS sequence"/>
</dbReference>
<protein>
    <submittedName>
        <fullName evidence="4">FAD-dependent monooxygenase</fullName>
    </submittedName>
</protein>
<dbReference type="RefSeq" id="WP_198691062.1">
    <property type="nucleotide sequence ID" value="NZ_CAWPUD010000061.1"/>
</dbReference>
<keyword evidence="2 4" id="KW-0503">Monooxygenase</keyword>
<sequence length="394" mass="43329">MPKNPTALIVGTGIGGLSAAIALKKIGWAVQLFEKSDSLRTTGSGLSVMSNASAAMKKLLGIDLDLERYGAEIQNFEMRHKSGLLLKRLPMQEISNQQGTPSVCISREKLHQALLDQLGDVNVTFGKRAADYVETTDGIQLNFDDGTVSHGDILVGADGFYSSIREAIGTTSIIQEAGYICWLSLVKYSHPQITPGYVVHYWGSGKRIGIIDIGNGWVYWWGTANMLPHEAKSWQGTNKDVAEFYTGWPDIVHDIILATDSTSIIAVDAKDRTFPETWTKGRVTLLGDAAHPMYTSLGQGAGLSIEDAAVLGYTLRNTDDYAEALKKYEAIRQPRARAIVDASRALSEIEQYDSLVPRVKRDVGMWFASQKTIRERLRESLLFDDIAVQANCKP</sequence>
<dbReference type="PANTHER" id="PTHR13789:SF309">
    <property type="entry name" value="PUTATIVE (AFU_ORTHOLOGUE AFUA_6G14510)-RELATED"/>
    <property type="match status" value="1"/>
</dbReference>
<proteinExistence type="predicted"/>
<evidence type="ECO:0000259" key="3">
    <source>
        <dbReference type="Pfam" id="PF01494"/>
    </source>
</evidence>
<reference evidence="4 5" key="1">
    <citation type="submission" date="2020-08" db="EMBL/GenBank/DDBJ databases">
        <title>Description of Xenorhabdus lircayensis sp. nov., the symbiotic bacterium associated with the entomopathogenic nematode Steirnernema unicornum.</title>
        <authorList>
            <person name="Castaneda-Alvarez C."/>
            <person name="Prodan S."/>
            <person name="Zamorano A."/>
            <person name="San-Blas E."/>
            <person name="Aballay E."/>
        </authorList>
    </citation>
    <scope>NUCLEOTIDE SEQUENCE [LARGE SCALE GENOMIC DNA]</scope>
    <source>
        <strain evidence="4 5">VLS</strain>
    </source>
</reference>
<dbReference type="PANTHER" id="PTHR13789">
    <property type="entry name" value="MONOOXYGENASE"/>
    <property type="match status" value="1"/>
</dbReference>
<gene>
    <name evidence="4" type="ORF">H8A87_16715</name>
</gene>
<dbReference type="InterPro" id="IPR036188">
    <property type="entry name" value="FAD/NAD-bd_sf"/>
</dbReference>
<keyword evidence="1" id="KW-0560">Oxidoreductase</keyword>
<dbReference type="InterPro" id="IPR050493">
    <property type="entry name" value="FAD-dep_Monooxygenase_BioMet"/>
</dbReference>
<evidence type="ECO:0000256" key="2">
    <source>
        <dbReference type="ARBA" id="ARBA00023033"/>
    </source>
</evidence>
<dbReference type="Pfam" id="PF01494">
    <property type="entry name" value="FAD_binding_3"/>
    <property type="match status" value="1"/>
</dbReference>
<name>A0ABS0U8T9_9GAMM</name>
<feature type="domain" description="FAD-binding" evidence="3">
    <location>
        <begin position="7"/>
        <end position="343"/>
    </location>
</feature>
<dbReference type="InterPro" id="IPR002938">
    <property type="entry name" value="FAD-bd"/>
</dbReference>
<evidence type="ECO:0000313" key="4">
    <source>
        <dbReference type="EMBL" id="MBI6550295.1"/>
    </source>
</evidence>
<dbReference type="PRINTS" id="PR00420">
    <property type="entry name" value="RNGMNOXGNASE"/>
</dbReference>
<evidence type="ECO:0000256" key="1">
    <source>
        <dbReference type="ARBA" id="ARBA00023002"/>
    </source>
</evidence>
<keyword evidence="5" id="KW-1185">Reference proteome</keyword>
<organism evidence="4 5">
    <name type="scientific">Xenorhabdus lircayensis</name>
    <dbReference type="NCBI Taxonomy" id="2763499"/>
    <lineage>
        <taxon>Bacteria</taxon>
        <taxon>Pseudomonadati</taxon>
        <taxon>Pseudomonadota</taxon>
        <taxon>Gammaproteobacteria</taxon>
        <taxon>Enterobacterales</taxon>
        <taxon>Morganellaceae</taxon>
        <taxon>Xenorhabdus</taxon>
    </lineage>
</organism>
<evidence type="ECO:0000313" key="5">
    <source>
        <dbReference type="Proteomes" id="UP000696184"/>
    </source>
</evidence>
<comment type="caution">
    <text evidence="4">The sequence shown here is derived from an EMBL/GenBank/DDBJ whole genome shotgun (WGS) entry which is preliminary data.</text>
</comment>
<dbReference type="SUPFAM" id="SSF51905">
    <property type="entry name" value="FAD/NAD(P)-binding domain"/>
    <property type="match status" value="1"/>
</dbReference>
<dbReference type="Gene3D" id="3.50.50.60">
    <property type="entry name" value="FAD/NAD(P)-binding domain"/>
    <property type="match status" value="1"/>
</dbReference>
<dbReference type="GO" id="GO:0004497">
    <property type="term" value="F:monooxygenase activity"/>
    <property type="evidence" value="ECO:0007669"/>
    <property type="project" value="UniProtKB-KW"/>
</dbReference>
<accession>A0ABS0U8T9</accession>
<dbReference type="EMBL" id="JACOII010000060">
    <property type="protein sequence ID" value="MBI6550295.1"/>
    <property type="molecule type" value="Genomic_DNA"/>
</dbReference>